<feature type="transmembrane region" description="Helical" evidence="7">
    <location>
        <begin position="526"/>
        <end position="551"/>
    </location>
</feature>
<evidence type="ECO:0000256" key="4">
    <source>
        <dbReference type="ARBA" id="ARBA00022989"/>
    </source>
</evidence>
<dbReference type="PANTHER" id="PTHR23505:SF79">
    <property type="entry name" value="PROTEIN SPINSTER"/>
    <property type="match status" value="1"/>
</dbReference>
<feature type="transmembrane region" description="Helical" evidence="7">
    <location>
        <begin position="327"/>
        <end position="347"/>
    </location>
</feature>
<organism evidence="9 10">
    <name type="scientific">Erythrobacter aureus</name>
    <dbReference type="NCBI Taxonomy" id="2182384"/>
    <lineage>
        <taxon>Bacteria</taxon>
        <taxon>Pseudomonadati</taxon>
        <taxon>Pseudomonadota</taxon>
        <taxon>Alphaproteobacteria</taxon>
        <taxon>Sphingomonadales</taxon>
        <taxon>Erythrobacteraceae</taxon>
        <taxon>Erythrobacter/Porphyrobacter group</taxon>
        <taxon>Erythrobacter</taxon>
    </lineage>
</organism>
<dbReference type="InterPro" id="IPR036259">
    <property type="entry name" value="MFS_trans_sf"/>
</dbReference>
<feature type="transmembrane region" description="Helical" evidence="7">
    <location>
        <begin position="401"/>
        <end position="423"/>
    </location>
</feature>
<dbReference type="OrthoDB" id="7400989at2"/>
<dbReference type="InterPro" id="IPR020846">
    <property type="entry name" value="MFS_dom"/>
</dbReference>
<dbReference type="Gene3D" id="1.20.1250.20">
    <property type="entry name" value="MFS general substrate transporter like domains"/>
    <property type="match status" value="2"/>
</dbReference>
<protein>
    <submittedName>
        <fullName evidence="9">MFS transporter</fullName>
    </submittedName>
</protein>
<sequence>MASPAAPAIRAACGEKALPRQALPIPPPTQRKSTTEGSRELSQTKDAAPPSHDTAGAGTDTVPAYSWYALSVLVLVYVLNFIDRQILSILANDIKADLGVEDDYLGFLYGTAFAVFYALFGIPLGKLADSWKRVRLMSLGLALWSTMTALSGFAKNATTLTVARIGVGVGEATASPSAYSLISDWFPARLRATALAIYSSGLYIGGGISLLIGGLIVENWNAAYPQGGPLGLVGWQAAFLAVGIPGIALALWVLTLREPVRGAMDGLPTPEDPAPFRGFVRELFQVIPPFTVFGAAGRGAGALALNLLGAAFFAALAWALWRWTGVFEQWLFLGVGYYAVFSWAMGLRARDLPTFRLTWGSPAFMCVVLGYGTVAFVAYAVSYWGAPYAERALGVNKTDLGWFLGAPAAVAGFLGVILGGRMADFLLERRPEGRIWVILFGLVAPIPAIWVAYTTDDVVPFYIGAFVAQLLSASALGAAAASSQALVLPRMRGLATATFFLSTTLIGLGLGPFMAGYVSATNGDDLSIGVLSTLVAAPFGLVLLIAALKLVPGAASSVVERAREAGEPV</sequence>
<evidence type="ECO:0000259" key="8">
    <source>
        <dbReference type="PROSITE" id="PS50850"/>
    </source>
</evidence>
<keyword evidence="4 7" id="KW-1133">Transmembrane helix</keyword>
<feature type="region of interest" description="Disordered" evidence="6">
    <location>
        <begin position="14"/>
        <end position="57"/>
    </location>
</feature>
<dbReference type="InterPro" id="IPR011701">
    <property type="entry name" value="MFS"/>
</dbReference>
<keyword evidence="2" id="KW-0813">Transport</keyword>
<keyword evidence="5 7" id="KW-0472">Membrane</keyword>
<feature type="transmembrane region" description="Helical" evidence="7">
    <location>
        <begin position="104"/>
        <end position="124"/>
    </location>
</feature>
<keyword evidence="10" id="KW-1185">Reference proteome</keyword>
<dbReference type="InterPro" id="IPR044770">
    <property type="entry name" value="MFS_spinster-like"/>
</dbReference>
<feature type="transmembrane region" description="Helical" evidence="7">
    <location>
        <begin position="493"/>
        <end position="514"/>
    </location>
</feature>
<dbReference type="PROSITE" id="PS50850">
    <property type="entry name" value="MFS"/>
    <property type="match status" value="1"/>
</dbReference>
<accession>A0A345YC50</accession>
<feature type="domain" description="Major facilitator superfamily (MFS) profile" evidence="8">
    <location>
        <begin position="69"/>
        <end position="555"/>
    </location>
</feature>
<dbReference type="PANTHER" id="PTHR23505">
    <property type="entry name" value="SPINSTER"/>
    <property type="match status" value="1"/>
</dbReference>
<comment type="subcellular location">
    <subcellularLocation>
        <location evidence="1">Membrane</location>
        <topology evidence="1">Multi-pass membrane protein</topology>
    </subcellularLocation>
</comment>
<dbReference type="KEGG" id="err:DVR09_03435"/>
<evidence type="ECO:0000256" key="6">
    <source>
        <dbReference type="SAM" id="MobiDB-lite"/>
    </source>
</evidence>
<feature type="transmembrane region" description="Helical" evidence="7">
    <location>
        <begin position="359"/>
        <end position="381"/>
    </location>
</feature>
<name>A0A345YC50_9SPHN</name>
<evidence type="ECO:0000256" key="1">
    <source>
        <dbReference type="ARBA" id="ARBA00004141"/>
    </source>
</evidence>
<evidence type="ECO:0000256" key="5">
    <source>
        <dbReference type="ARBA" id="ARBA00023136"/>
    </source>
</evidence>
<evidence type="ECO:0000256" key="3">
    <source>
        <dbReference type="ARBA" id="ARBA00022692"/>
    </source>
</evidence>
<dbReference type="SUPFAM" id="SSF103473">
    <property type="entry name" value="MFS general substrate transporter"/>
    <property type="match status" value="2"/>
</dbReference>
<feature type="transmembrane region" description="Helical" evidence="7">
    <location>
        <begin position="65"/>
        <end position="83"/>
    </location>
</feature>
<reference evidence="10" key="1">
    <citation type="submission" date="2018-07" db="EMBL/GenBank/DDBJ databases">
        <title>Genome sequence of Erythrobacter strain YH-07, an antagonistic bacterium isolated from Yellow Sea.</title>
        <authorList>
            <person name="Tang T."/>
            <person name="Liu Q."/>
            <person name="Sun X."/>
        </authorList>
    </citation>
    <scope>NUCLEOTIDE SEQUENCE [LARGE SCALE GENOMIC DNA]</scope>
    <source>
        <strain evidence="10">YH-07</strain>
    </source>
</reference>
<evidence type="ECO:0000313" key="9">
    <source>
        <dbReference type="EMBL" id="AXK41502.1"/>
    </source>
</evidence>
<dbReference type="GO" id="GO:0016020">
    <property type="term" value="C:membrane"/>
    <property type="evidence" value="ECO:0007669"/>
    <property type="project" value="UniProtKB-SubCell"/>
</dbReference>
<evidence type="ECO:0000313" key="10">
    <source>
        <dbReference type="Proteomes" id="UP000254508"/>
    </source>
</evidence>
<feature type="compositionally biased region" description="Basic and acidic residues" evidence="6">
    <location>
        <begin position="33"/>
        <end position="43"/>
    </location>
</feature>
<gene>
    <name evidence="9" type="ORF">DVR09_03435</name>
</gene>
<evidence type="ECO:0000256" key="2">
    <source>
        <dbReference type="ARBA" id="ARBA00022448"/>
    </source>
</evidence>
<evidence type="ECO:0000256" key="7">
    <source>
        <dbReference type="SAM" id="Phobius"/>
    </source>
</evidence>
<keyword evidence="3 7" id="KW-0812">Transmembrane</keyword>
<proteinExistence type="predicted"/>
<feature type="transmembrane region" description="Helical" evidence="7">
    <location>
        <begin position="303"/>
        <end position="321"/>
    </location>
</feature>
<dbReference type="Proteomes" id="UP000254508">
    <property type="component" value="Chromosome"/>
</dbReference>
<feature type="transmembrane region" description="Helical" evidence="7">
    <location>
        <begin position="237"/>
        <end position="256"/>
    </location>
</feature>
<feature type="transmembrane region" description="Helical" evidence="7">
    <location>
        <begin position="435"/>
        <end position="453"/>
    </location>
</feature>
<feature type="transmembrane region" description="Helical" evidence="7">
    <location>
        <begin position="459"/>
        <end position="481"/>
    </location>
</feature>
<dbReference type="Pfam" id="PF07690">
    <property type="entry name" value="MFS_1"/>
    <property type="match status" value="1"/>
</dbReference>
<feature type="transmembrane region" description="Helical" evidence="7">
    <location>
        <begin position="195"/>
        <end position="217"/>
    </location>
</feature>
<dbReference type="AlphaFoldDB" id="A0A345YC50"/>
<dbReference type="EMBL" id="CP031357">
    <property type="protein sequence ID" value="AXK41502.1"/>
    <property type="molecule type" value="Genomic_DNA"/>
</dbReference>
<dbReference type="GO" id="GO:0022857">
    <property type="term" value="F:transmembrane transporter activity"/>
    <property type="evidence" value="ECO:0007669"/>
    <property type="project" value="InterPro"/>
</dbReference>